<dbReference type="CDD" id="cd07730">
    <property type="entry name" value="metallo-hydrolase-like_MBL-fold"/>
    <property type="match status" value="1"/>
</dbReference>
<accession>A0A8K0PGK4</accession>
<dbReference type="Gene3D" id="3.60.15.10">
    <property type="entry name" value="Ribonuclease Z/Hydroxyacylglutathione hydrolase-like"/>
    <property type="match status" value="1"/>
</dbReference>
<comment type="similarity">
    <text evidence="2">Belongs to the metallo-beta-lactamase superfamily.</text>
</comment>
<comment type="caution">
    <text evidence="6">The sequence shown here is derived from an EMBL/GenBank/DDBJ whole genome shotgun (WGS) entry which is preliminary data.</text>
</comment>
<comment type="cofactor">
    <cofactor evidence="1">
        <name>Zn(2+)</name>
        <dbReference type="ChEBI" id="CHEBI:29105"/>
    </cofactor>
</comment>
<dbReference type="Proteomes" id="UP000809789">
    <property type="component" value="Unassembled WGS sequence"/>
</dbReference>
<dbReference type="SUPFAM" id="SSF56281">
    <property type="entry name" value="Metallo-hydrolase/oxidoreductase"/>
    <property type="match status" value="1"/>
</dbReference>
<keyword evidence="3" id="KW-0479">Metal-binding</keyword>
<keyword evidence="7" id="KW-1185">Reference proteome</keyword>
<evidence type="ECO:0000256" key="1">
    <source>
        <dbReference type="ARBA" id="ARBA00001947"/>
    </source>
</evidence>
<evidence type="ECO:0008006" key="8">
    <source>
        <dbReference type="Google" id="ProtNLM"/>
    </source>
</evidence>
<keyword evidence="4" id="KW-0378">Hydrolase</keyword>
<evidence type="ECO:0000313" key="6">
    <source>
        <dbReference type="EMBL" id="KAG8627632.1"/>
    </source>
</evidence>
<dbReference type="InterPro" id="IPR036866">
    <property type="entry name" value="RibonucZ/Hydroxyglut_hydro"/>
</dbReference>
<proteinExistence type="inferred from homology"/>
<dbReference type="PANTHER" id="PTHR42978">
    <property type="entry name" value="QUORUM-QUENCHING LACTONASE YTNP-RELATED-RELATED"/>
    <property type="match status" value="1"/>
</dbReference>
<reference evidence="6" key="1">
    <citation type="submission" date="2021-07" db="EMBL/GenBank/DDBJ databases">
        <title>Elsinoe batatas strain:CRI-CJ2 Genome sequencing and assembly.</title>
        <authorList>
            <person name="Huang L."/>
        </authorList>
    </citation>
    <scope>NUCLEOTIDE SEQUENCE</scope>
    <source>
        <strain evidence="6">CRI-CJ2</strain>
    </source>
</reference>
<dbReference type="GO" id="GO:0016787">
    <property type="term" value="F:hydrolase activity"/>
    <property type="evidence" value="ECO:0007669"/>
    <property type="project" value="UniProtKB-KW"/>
</dbReference>
<name>A0A8K0PGK4_9PEZI</name>
<protein>
    <recommendedName>
        <fullName evidence="8">Metallo-beta-lactamase domain-containing protein</fullName>
    </recommendedName>
</protein>
<evidence type="ECO:0000313" key="7">
    <source>
        <dbReference type="Proteomes" id="UP000809789"/>
    </source>
</evidence>
<dbReference type="PANTHER" id="PTHR42978:SF2">
    <property type="entry name" value="102 KBASES UNSTABLE REGION: FROM 1 TO 119443"/>
    <property type="match status" value="1"/>
</dbReference>
<keyword evidence="5" id="KW-0862">Zinc</keyword>
<dbReference type="EMBL" id="JAESVG020000005">
    <property type="protein sequence ID" value="KAG8627632.1"/>
    <property type="molecule type" value="Genomic_DNA"/>
</dbReference>
<dbReference type="AlphaFoldDB" id="A0A8K0PGK4"/>
<evidence type="ECO:0000256" key="4">
    <source>
        <dbReference type="ARBA" id="ARBA00022801"/>
    </source>
</evidence>
<organism evidence="6 7">
    <name type="scientific">Elsinoe batatas</name>
    <dbReference type="NCBI Taxonomy" id="2601811"/>
    <lineage>
        <taxon>Eukaryota</taxon>
        <taxon>Fungi</taxon>
        <taxon>Dikarya</taxon>
        <taxon>Ascomycota</taxon>
        <taxon>Pezizomycotina</taxon>
        <taxon>Dothideomycetes</taxon>
        <taxon>Dothideomycetidae</taxon>
        <taxon>Myriangiales</taxon>
        <taxon>Elsinoaceae</taxon>
        <taxon>Elsinoe</taxon>
    </lineage>
</organism>
<gene>
    <name evidence="6" type="ORF">KVT40_005115</name>
</gene>
<dbReference type="OrthoDB" id="10250730at2759"/>
<evidence type="ECO:0000256" key="2">
    <source>
        <dbReference type="ARBA" id="ARBA00007749"/>
    </source>
</evidence>
<dbReference type="GO" id="GO:0046872">
    <property type="term" value="F:metal ion binding"/>
    <property type="evidence" value="ECO:0007669"/>
    <property type="project" value="UniProtKB-KW"/>
</dbReference>
<evidence type="ECO:0000256" key="5">
    <source>
        <dbReference type="ARBA" id="ARBA00022833"/>
    </source>
</evidence>
<sequence>MSPLLPPPRENQTYVSVSALIGGHITLADHFFVYPSEPGASRTVPSLVFLVTHANPPENGVFGKKSKPYRLLFDLGLRKAAERYKPVMQQHLQNRRPYKLGPGIREQLEEHNLPADSIDAVMLSHVHYDHHGDPSDFPSSTFIIGHGAMSVLKDGLSGAASHQHFESDLVYILDVPGHLPGHLNLLCRISPTKWLCLCGDAFHDPRLLTGEKGIGTWEDRGVVHCIHVDKKTAEESIGRLRELQKAGGEGVEVELVAAHDEVWTAGKEGGEGGGLWPGVLE</sequence>
<dbReference type="InterPro" id="IPR051013">
    <property type="entry name" value="MBL_superfamily_lactonases"/>
</dbReference>
<evidence type="ECO:0000256" key="3">
    <source>
        <dbReference type="ARBA" id="ARBA00022723"/>
    </source>
</evidence>